<gene>
    <name evidence="1" type="ORF">FA95DRAFT_1554320</name>
</gene>
<sequence>MHSPRALQGIDTAARPAPDASDHALSPFSALPSPAYAHSHSSPTDGDTSDVSPSASASADAFGCPQAPSLLPDFSTRAASPDGPLRTSHVPKVAVTHPYARLFAKRAAGGAKRRKIWNHALEKSVFTAHEIATMGAPHRRTIYMASLEAHVDRLHAQLLDIGLYPVPFEKLEPFKGLNSKTAKSMVAGLQHDASHIKMKLLELERANHNLRGALGRGAAMFPADGLRDAGMSKCPY</sequence>
<organism evidence="1 2">
    <name type="scientific">Auriscalpium vulgare</name>
    <dbReference type="NCBI Taxonomy" id="40419"/>
    <lineage>
        <taxon>Eukaryota</taxon>
        <taxon>Fungi</taxon>
        <taxon>Dikarya</taxon>
        <taxon>Basidiomycota</taxon>
        <taxon>Agaricomycotina</taxon>
        <taxon>Agaricomycetes</taxon>
        <taxon>Russulales</taxon>
        <taxon>Auriscalpiaceae</taxon>
        <taxon>Auriscalpium</taxon>
    </lineage>
</organism>
<reference evidence="1" key="2">
    <citation type="journal article" date="2022" name="New Phytol.">
        <title>Evolutionary transition to the ectomycorrhizal habit in the genomes of a hyperdiverse lineage of mushroom-forming fungi.</title>
        <authorList>
            <person name="Looney B."/>
            <person name="Miyauchi S."/>
            <person name="Morin E."/>
            <person name="Drula E."/>
            <person name="Courty P.E."/>
            <person name="Kohler A."/>
            <person name="Kuo A."/>
            <person name="LaButti K."/>
            <person name="Pangilinan J."/>
            <person name="Lipzen A."/>
            <person name="Riley R."/>
            <person name="Andreopoulos W."/>
            <person name="He G."/>
            <person name="Johnson J."/>
            <person name="Nolan M."/>
            <person name="Tritt A."/>
            <person name="Barry K.W."/>
            <person name="Grigoriev I.V."/>
            <person name="Nagy L.G."/>
            <person name="Hibbett D."/>
            <person name="Henrissat B."/>
            <person name="Matheny P.B."/>
            <person name="Labbe J."/>
            <person name="Martin F.M."/>
        </authorList>
    </citation>
    <scope>NUCLEOTIDE SEQUENCE</scope>
    <source>
        <strain evidence="1">FP105234-sp</strain>
    </source>
</reference>
<keyword evidence="2" id="KW-1185">Reference proteome</keyword>
<comment type="caution">
    <text evidence="1">The sequence shown here is derived from an EMBL/GenBank/DDBJ whole genome shotgun (WGS) entry which is preliminary data.</text>
</comment>
<accession>A0ACB8S6S6</accession>
<dbReference type="EMBL" id="MU275850">
    <property type="protein sequence ID" value="KAI0051786.1"/>
    <property type="molecule type" value="Genomic_DNA"/>
</dbReference>
<evidence type="ECO:0000313" key="1">
    <source>
        <dbReference type="EMBL" id="KAI0051786.1"/>
    </source>
</evidence>
<reference evidence="1" key="1">
    <citation type="submission" date="2021-02" db="EMBL/GenBank/DDBJ databases">
        <authorList>
            <consortium name="DOE Joint Genome Institute"/>
            <person name="Ahrendt S."/>
            <person name="Looney B.P."/>
            <person name="Miyauchi S."/>
            <person name="Morin E."/>
            <person name="Drula E."/>
            <person name="Courty P.E."/>
            <person name="Chicoki N."/>
            <person name="Fauchery L."/>
            <person name="Kohler A."/>
            <person name="Kuo A."/>
            <person name="Labutti K."/>
            <person name="Pangilinan J."/>
            <person name="Lipzen A."/>
            <person name="Riley R."/>
            <person name="Andreopoulos W."/>
            <person name="He G."/>
            <person name="Johnson J."/>
            <person name="Barry K.W."/>
            <person name="Grigoriev I.V."/>
            <person name="Nagy L."/>
            <person name="Hibbett D."/>
            <person name="Henrissat B."/>
            <person name="Matheny P.B."/>
            <person name="Labbe J."/>
            <person name="Martin F."/>
        </authorList>
    </citation>
    <scope>NUCLEOTIDE SEQUENCE</scope>
    <source>
        <strain evidence="1">FP105234-sp</strain>
    </source>
</reference>
<protein>
    <submittedName>
        <fullName evidence="1">Uncharacterized protein</fullName>
    </submittedName>
</protein>
<dbReference type="Proteomes" id="UP000814033">
    <property type="component" value="Unassembled WGS sequence"/>
</dbReference>
<proteinExistence type="predicted"/>
<name>A0ACB8S6S6_9AGAM</name>
<evidence type="ECO:0000313" key="2">
    <source>
        <dbReference type="Proteomes" id="UP000814033"/>
    </source>
</evidence>